<feature type="chain" id="PRO_5042147294" evidence="1">
    <location>
        <begin position="20"/>
        <end position="165"/>
    </location>
</feature>
<feature type="signal peptide" evidence="1">
    <location>
        <begin position="1"/>
        <end position="19"/>
    </location>
</feature>
<organism evidence="2 3">
    <name type="scientific">Pseudenterobacter timonensis</name>
    <dbReference type="NCBI Taxonomy" id="1755099"/>
    <lineage>
        <taxon>Bacteria</taxon>
        <taxon>Pseudomonadati</taxon>
        <taxon>Pseudomonadota</taxon>
        <taxon>Gammaproteobacteria</taxon>
        <taxon>Enterobacterales</taxon>
        <taxon>Enterobacteriaceae</taxon>
        <taxon>Pseudenterobacter</taxon>
    </lineage>
</organism>
<protein>
    <submittedName>
        <fullName evidence="2">Type VI secretion system-associated protein TagO</fullName>
    </submittedName>
</protein>
<reference evidence="2" key="1">
    <citation type="submission" date="2022-12" db="EMBL/GenBank/DDBJ databases">
        <title>NDM-1 containing novel ST 2018 Pseudenterobacter timonensis.</title>
        <authorList>
            <person name="Halder G."/>
            <person name="Mandal S."/>
            <person name="Dutta S."/>
        </authorList>
    </citation>
    <scope>NUCLEOTIDE SEQUENCE</scope>
    <source>
        <strain evidence="2">CNCI147</strain>
    </source>
</reference>
<name>A0AAE4DMZ6_9ENTR</name>
<dbReference type="InterPro" id="IPR017738">
    <property type="entry name" value="T6SS-assoc_VCA0118"/>
</dbReference>
<dbReference type="RefSeq" id="WP_310825893.1">
    <property type="nucleotide sequence ID" value="NZ_JAQGEC010000006.1"/>
</dbReference>
<gene>
    <name evidence="2" type="ORF">O7047_09585</name>
</gene>
<evidence type="ECO:0000256" key="1">
    <source>
        <dbReference type="SAM" id="SignalP"/>
    </source>
</evidence>
<evidence type="ECO:0000313" key="3">
    <source>
        <dbReference type="Proteomes" id="UP001248822"/>
    </source>
</evidence>
<accession>A0AAE4DMZ6</accession>
<proteinExistence type="predicted"/>
<dbReference type="AlphaFoldDB" id="A0AAE4DMZ6"/>
<keyword evidence="1" id="KW-0732">Signal</keyword>
<sequence>MNKIVMAIAFGCLSATASADMENVGAWFMKSETNKMTDQTDFVALNRSPDSYNKDGLDRETTLVFRCSNNKTDAYLSFHDYMGIDDPRITIRLDGGKPTKKTWVGGEGGDAAFAPQAIKFIKELSKHKKAIFGFEPYGSTMQVVEFDLTGIDQVVEKVSTACKWK</sequence>
<dbReference type="Proteomes" id="UP001248822">
    <property type="component" value="Unassembled WGS sequence"/>
</dbReference>
<dbReference type="Pfam" id="PF11319">
    <property type="entry name" value="VasI"/>
    <property type="match status" value="1"/>
</dbReference>
<evidence type="ECO:0000313" key="2">
    <source>
        <dbReference type="EMBL" id="MDR9890481.1"/>
    </source>
</evidence>
<comment type="caution">
    <text evidence="2">The sequence shown here is derived from an EMBL/GenBank/DDBJ whole genome shotgun (WGS) entry which is preliminary data.</text>
</comment>
<dbReference type="EMBL" id="JAQGEC010000006">
    <property type="protein sequence ID" value="MDR9890481.1"/>
    <property type="molecule type" value="Genomic_DNA"/>
</dbReference>